<sequence>MCGLVFDYMIIHMRFADEPWFPALGVMLYATGIFVITVVRFDQLKRL</sequence>
<evidence type="ECO:0000313" key="3">
    <source>
        <dbReference type="Proteomes" id="UP001597171"/>
    </source>
</evidence>
<name>A0ABW3ZC69_9HYPH</name>
<evidence type="ECO:0000313" key="2">
    <source>
        <dbReference type="EMBL" id="MFD1333891.1"/>
    </source>
</evidence>
<proteinExistence type="predicted"/>
<evidence type="ECO:0000256" key="1">
    <source>
        <dbReference type="SAM" id="Phobius"/>
    </source>
</evidence>
<keyword evidence="1" id="KW-1133">Transmembrane helix</keyword>
<feature type="transmembrane region" description="Helical" evidence="1">
    <location>
        <begin position="20"/>
        <end position="41"/>
    </location>
</feature>
<keyword evidence="1" id="KW-0812">Transmembrane</keyword>
<accession>A0ABW3ZC69</accession>
<dbReference type="EMBL" id="JBHTMX010000400">
    <property type="protein sequence ID" value="MFD1333891.1"/>
    <property type="molecule type" value="Genomic_DNA"/>
</dbReference>
<gene>
    <name evidence="2" type="ORF">ACFQ4O_17940</name>
</gene>
<dbReference type="Proteomes" id="UP001597171">
    <property type="component" value="Unassembled WGS sequence"/>
</dbReference>
<organism evidence="2 3">
    <name type="scientific">Methylopila musalis</name>
    <dbReference type="NCBI Taxonomy" id="1134781"/>
    <lineage>
        <taxon>Bacteria</taxon>
        <taxon>Pseudomonadati</taxon>
        <taxon>Pseudomonadota</taxon>
        <taxon>Alphaproteobacteria</taxon>
        <taxon>Hyphomicrobiales</taxon>
        <taxon>Methylopilaceae</taxon>
        <taxon>Methylopila</taxon>
    </lineage>
</organism>
<protein>
    <submittedName>
        <fullName evidence="2">Uncharacterized protein</fullName>
    </submittedName>
</protein>
<reference evidence="3" key="1">
    <citation type="journal article" date="2019" name="Int. J. Syst. Evol. Microbiol.">
        <title>The Global Catalogue of Microorganisms (GCM) 10K type strain sequencing project: providing services to taxonomists for standard genome sequencing and annotation.</title>
        <authorList>
            <consortium name="The Broad Institute Genomics Platform"/>
            <consortium name="The Broad Institute Genome Sequencing Center for Infectious Disease"/>
            <person name="Wu L."/>
            <person name="Ma J."/>
        </authorList>
    </citation>
    <scope>NUCLEOTIDE SEQUENCE [LARGE SCALE GENOMIC DNA]</scope>
    <source>
        <strain evidence="3">CCUG 61696</strain>
    </source>
</reference>
<keyword evidence="3" id="KW-1185">Reference proteome</keyword>
<keyword evidence="1" id="KW-0472">Membrane</keyword>
<dbReference type="RefSeq" id="WP_378777783.1">
    <property type="nucleotide sequence ID" value="NZ_JBHTMX010000400.1"/>
</dbReference>
<comment type="caution">
    <text evidence="2">The sequence shown here is derived from an EMBL/GenBank/DDBJ whole genome shotgun (WGS) entry which is preliminary data.</text>
</comment>